<feature type="transmembrane region" description="Helical" evidence="1">
    <location>
        <begin position="6"/>
        <end position="22"/>
    </location>
</feature>
<evidence type="ECO:0000313" key="4">
    <source>
        <dbReference type="Proteomes" id="UP000179129"/>
    </source>
</evidence>
<dbReference type="AlphaFoldDB" id="A0A1F5YWF8"/>
<feature type="domain" description="DUF6249" evidence="2">
    <location>
        <begin position="7"/>
        <end position="102"/>
    </location>
</feature>
<feature type="transmembrane region" description="Helical" evidence="1">
    <location>
        <begin position="53"/>
        <end position="74"/>
    </location>
</feature>
<dbReference type="EMBL" id="MFIX01000118">
    <property type="protein sequence ID" value="OGG04521.1"/>
    <property type="molecule type" value="Genomic_DNA"/>
</dbReference>
<organism evidence="3 4">
    <name type="scientific">Candidatus Glassbacteria bacterium RIFCSPLOWO2_12_FULL_58_11</name>
    <dbReference type="NCBI Taxonomy" id="1817867"/>
    <lineage>
        <taxon>Bacteria</taxon>
        <taxon>Candidatus Glassiibacteriota</taxon>
    </lineage>
</organism>
<keyword evidence="1" id="KW-0472">Membrane</keyword>
<evidence type="ECO:0000259" key="2">
    <source>
        <dbReference type="Pfam" id="PF19762"/>
    </source>
</evidence>
<feature type="transmembrane region" description="Helical" evidence="1">
    <location>
        <begin position="80"/>
        <end position="102"/>
    </location>
</feature>
<dbReference type="STRING" id="1817867.A3F83_03770"/>
<proteinExistence type="predicted"/>
<protein>
    <recommendedName>
        <fullName evidence="2">DUF6249 domain-containing protein</fullName>
    </recommendedName>
</protein>
<sequence length="133" mass="14621">MEEVLVPLGLFASVVLVVYLTSSHRQRERLELASLGIDPATVPAPTSLMGSLALCWGLILIALAAAAIIYYTIAGEMEDIHILFAIIAAFFCGVALIVYHLLTGGMRRWGMQLYEKKVDCLSRRNKNNSQARV</sequence>
<keyword evidence="1" id="KW-0812">Transmembrane</keyword>
<evidence type="ECO:0000256" key="1">
    <source>
        <dbReference type="SAM" id="Phobius"/>
    </source>
</evidence>
<name>A0A1F5YWF8_9BACT</name>
<evidence type="ECO:0000313" key="3">
    <source>
        <dbReference type="EMBL" id="OGG04521.1"/>
    </source>
</evidence>
<reference evidence="3 4" key="1">
    <citation type="journal article" date="2016" name="Nat. Commun.">
        <title>Thousands of microbial genomes shed light on interconnected biogeochemical processes in an aquifer system.</title>
        <authorList>
            <person name="Anantharaman K."/>
            <person name="Brown C.T."/>
            <person name="Hug L.A."/>
            <person name="Sharon I."/>
            <person name="Castelle C.J."/>
            <person name="Probst A.J."/>
            <person name="Thomas B.C."/>
            <person name="Singh A."/>
            <person name="Wilkins M.J."/>
            <person name="Karaoz U."/>
            <person name="Brodie E.L."/>
            <person name="Williams K.H."/>
            <person name="Hubbard S.S."/>
            <person name="Banfield J.F."/>
        </authorList>
    </citation>
    <scope>NUCLEOTIDE SEQUENCE [LARGE SCALE GENOMIC DNA]</scope>
</reference>
<gene>
    <name evidence="3" type="ORF">A3F83_03770</name>
</gene>
<dbReference type="Proteomes" id="UP000179129">
    <property type="component" value="Unassembled WGS sequence"/>
</dbReference>
<accession>A0A1F5YWF8</accession>
<keyword evidence="1" id="KW-1133">Transmembrane helix</keyword>
<comment type="caution">
    <text evidence="3">The sequence shown here is derived from an EMBL/GenBank/DDBJ whole genome shotgun (WGS) entry which is preliminary data.</text>
</comment>
<dbReference type="InterPro" id="IPR046216">
    <property type="entry name" value="DUF6249"/>
</dbReference>
<dbReference type="Pfam" id="PF19762">
    <property type="entry name" value="DUF6249"/>
    <property type="match status" value="1"/>
</dbReference>